<evidence type="ECO:0000313" key="1">
    <source>
        <dbReference type="EMBL" id="SQA77242.1"/>
    </source>
</evidence>
<organism evidence="1 2">
    <name type="scientific">Capnocytophaga ochracea</name>
    <dbReference type="NCBI Taxonomy" id="1018"/>
    <lineage>
        <taxon>Bacteria</taxon>
        <taxon>Pseudomonadati</taxon>
        <taxon>Bacteroidota</taxon>
        <taxon>Flavobacteriia</taxon>
        <taxon>Flavobacteriales</taxon>
        <taxon>Flavobacteriaceae</taxon>
        <taxon>Capnocytophaga</taxon>
    </lineage>
</organism>
<sequence>MLEVFNNLETLLKGFWLVTIPVTVIFVEQL</sequence>
<reference evidence="1 2" key="1">
    <citation type="submission" date="2018-06" db="EMBL/GenBank/DDBJ databases">
        <authorList>
            <consortium name="Pathogen Informatics"/>
            <person name="Doyle S."/>
        </authorList>
    </citation>
    <scope>NUCLEOTIDE SEQUENCE [LARGE SCALE GENOMIC DNA]</scope>
    <source>
        <strain evidence="1 2">NCTC11546</strain>
    </source>
</reference>
<dbReference type="Proteomes" id="UP000249891">
    <property type="component" value="Unassembled WGS sequence"/>
</dbReference>
<name>A0A2X2RA24_CAPOC</name>
<gene>
    <name evidence="1" type="ORF">NCTC11546_00444</name>
</gene>
<dbReference type="EMBL" id="UARG01000017">
    <property type="protein sequence ID" value="SQA77242.1"/>
    <property type="molecule type" value="Genomic_DNA"/>
</dbReference>
<protein>
    <submittedName>
        <fullName evidence="1">Uncharacterized protein</fullName>
    </submittedName>
</protein>
<accession>A0A2X2RA24</accession>
<dbReference type="AlphaFoldDB" id="A0A2X2RA24"/>
<evidence type="ECO:0000313" key="2">
    <source>
        <dbReference type="Proteomes" id="UP000249891"/>
    </source>
</evidence>
<proteinExistence type="predicted"/>